<dbReference type="AlphaFoldDB" id="A0A392PPL9"/>
<dbReference type="SUPFAM" id="SSF48334">
    <property type="entry name" value="DNA repair protein MutS, domain III"/>
    <property type="match status" value="1"/>
</dbReference>
<keyword evidence="1" id="KW-0234">DNA repair</keyword>
<organism evidence="3 4">
    <name type="scientific">Trifolium medium</name>
    <dbReference type="NCBI Taxonomy" id="97028"/>
    <lineage>
        <taxon>Eukaryota</taxon>
        <taxon>Viridiplantae</taxon>
        <taxon>Streptophyta</taxon>
        <taxon>Embryophyta</taxon>
        <taxon>Tracheophyta</taxon>
        <taxon>Spermatophyta</taxon>
        <taxon>Magnoliopsida</taxon>
        <taxon>eudicotyledons</taxon>
        <taxon>Gunneridae</taxon>
        <taxon>Pentapetalae</taxon>
        <taxon>rosids</taxon>
        <taxon>fabids</taxon>
        <taxon>Fabales</taxon>
        <taxon>Fabaceae</taxon>
        <taxon>Papilionoideae</taxon>
        <taxon>50 kb inversion clade</taxon>
        <taxon>NPAAA clade</taxon>
        <taxon>Hologalegina</taxon>
        <taxon>IRL clade</taxon>
        <taxon>Trifolieae</taxon>
        <taxon>Trifolium</taxon>
    </lineage>
</organism>
<dbReference type="InterPro" id="IPR036187">
    <property type="entry name" value="DNA_mismatch_repair_MutS_sf"/>
</dbReference>
<dbReference type="GO" id="GO:0006312">
    <property type="term" value="P:mitotic recombination"/>
    <property type="evidence" value="ECO:0007669"/>
    <property type="project" value="TreeGrafter"/>
</dbReference>
<evidence type="ECO:0000313" key="4">
    <source>
        <dbReference type="Proteomes" id="UP000265520"/>
    </source>
</evidence>
<proteinExistence type="predicted"/>
<evidence type="ECO:0000256" key="1">
    <source>
        <dbReference type="ARBA" id="ARBA00023204"/>
    </source>
</evidence>
<feature type="domain" description="DNA mismatch repair protein MutS core" evidence="2">
    <location>
        <begin position="27"/>
        <end position="134"/>
    </location>
</feature>
<evidence type="ECO:0000313" key="3">
    <source>
        <dbReference type="EMBL" id="MCI13682.1"/>
    </source>
</evidence>
<sequence length="135" mass="14669">MGHISSCQLKIILQIIAADEGFLCFQVLQNNSDGSESGSLLQIMNQTLTIFGSRLLRHWVSHPLCDQSLIAARLNAVSEIAESMGTCNGMKNLECFEEDSDVAIVQPALANILSSVLASLGRAPDIQRGITRIFH</sequence>
<dbReference type="EMBL" id="LXQA010089201">
    <property type="protein sequence ID" value="MCI13682.1"/>
    <property type="molecule type" value="Genomic_DNA"/>
</dbReference>
<feature type="non-terminal residue" evidence="3">
    <location>
        <position position="135"/>
    </location>
</feature>
<dbReference type="GO" id="GO:0030983">
    <property type="term" value="F:mismatched DNA binding"/>
    <property type="evidence" value="ECO:0007669"/>
    <property type="project" value="InterPro"/>
</dbReference>
<dbReference type="GO" id="GO:0006298">
    <property type="term" value="P:mismatch repair"/>
    <property type="evidence" value="ECO:0007669"/>
    <property type="project" value="InterPro"/>
</dbReference>
<dbReference type="PANTHER" id="PTHR11361:SF122">
    <property type="entry name" value="DNA MISMATCH REPAIR PROTEIN MSH3"/>
    <property type="match status" value="1"/>
</dbReference>
<dbReference type="Gene3D" id="1.10.1420.10">
    <property type="match status" value="1"/>
</dbReference>
<dbReference type="InterPro" id="IPR007696">
    <property type="entry name" value="DNA_mismatch_repair_MutS_core"/>
</dbReference>
<evidence type="ECO:0000259" key="2">
    <source>
        <dbReference type="Pfam" id="PF05192"/>
    </source>
</evidence>
<reference evidence="3 4" key="1">
    <citation type="journal article" date="2018" name="Front. Plant Sci.">
        <title>Red Clover (Trifolium pratense) and Zigzag Clover (T. medium) - A Picture of Genomic Similarities and Differences.</title>
        <authorList>
            <person name="Dluhosova J."/>
            <person name="Istvanek J."/>
            <person name="Nedelnik J."/>
            <person name="Repkova J."/>
        </authorList>
    </citation>
    <scope>NUCLEOTIDE SEQUENCE [LARGE SCALE GENOMIC DNA]</scope>
    <source>
        <strain evidence="4">cv. 10/8</strain>
        <tissue evidence="3">Leaf</tissue>
    </source>
</reference>
<dbReference type="PANTHER" id="PTHR11361">
    <property type="entry name" value="DNA MISMATCH REPAIR PROTEIN MUTS FAMILY MEMBER"/>
    <property type="match status" value="1"/>
</dbReference>
<dbReference type="GO" id="GO:0005634">
    <property type="term" value="C:nucleus"/>
    <property type="evidence" value="ECO:0007669"/>
    <property type="project" value="TreeGrafter"/>
</dbReference>
<comment type="caution">
    <text evidence="3">The sequence shown here is derived from an EMBL/GenBank/DDBJ whole genome shotgun (WGS) entry which is preliminary data.</text>
</comment>
<dbReference type="InterPro" id="IPR045076">
    <property type="entry name" value="MutS"/>
</dbReference>
<keyword evidence="4" id="KW-1185">Reference proteome</keyword>
<dbReference type="GO" id="GO:0140664">
    <property type="term" value="F:ATP-dependent DNA damage sensor activity"/>
    <property type="evidence" value="ECO:0007669"/>
    <property type="project" value="InterPro"/>
</dbReference>
<name>A0A392PPL9_9FABA</name>
<keyword evidence="1" id="KW-0227">DNA damage</keyword>
<accession>A0A392PPL9</accession>
<dbReference type="GO" id="GO:0005524">
    <property type="term" value="F:ATP binding"/>
    <property type="evidence" value="ECO:0007669"/>
    <property type="project" value="InterPro"/>
</dbReference>
<dbReference type="Proteomes" id="UP000265520">
    <property type="component" value="Unassembled WGS sequence"/>
</dbReference>
<dbReference type="Pfam" id="PF05192">
    <property type="entry name" value="MutS_III"/>
    <property type="match status" value="1"/>
</dbReference>
<protein>
    <submittedName>
        <fullName evidence="3">DNA mismatch repair protein MSH3-like</fullName>
    </submittedName>
</protein>